<accession>W6V1K2</accession>
<comment type="caution">
    <text evidence="1">The sequence shown here is derived from an EMBL/GenBank/DDBJ whole genome shotgun (WGS) entry which is preliminary data.</text>
</comment>
<keyword evidence="2" id="KW-1185">Reference proteome</keyword>
<proteinExistence type="predicted"/>
<evidence type="ECO:0000313" key="2">
    <source>
        <dbReference type="Proteomes" id="UP000019149"/>
    </source>
</evidence>
<dbReference type="KEGG" id="egl:EGR_05364"/>
<dbReference type="EMBL" id="APAU02000039">
    <property type="protein sequence ID" value="EUB59744.1"/>
    <property type="molecule type" value="Genomic_DNA"/>
</dbReference>
<dbReference type="GeneID" id="36341079"/>
<sequence>MFSSTQPYIHSGTVERRGRCSDELDQGAGVKICHQRRNILVVSSAKLPTRRQAIRLNTRADEQATSIGAKTKASHLDCFATARSTESASTRELVLVTDHLRGSDGRPGFRTMEVLKCYVRSVESHLEVLYPFLNAFVSGKDDRFTLCSRVVGEGEASQASSHL</sequence>
<dbReference type="RefSeq" id="XP_024350940.1">
    <property type="nucleotide sequence ID" value="XM_024494613.1"/>
</dbReference>
<organism evidence="1 2">
    <name type="scientific">Echinococcus granulosus</name>
    <name type="common">Hydatid tapeworm</name>
    <dbReference type="NCBI Taxonomy" id="6210"/>
    <lineage>
        <taxon>Eukaryota</taxon>
        <taxon>Metazoa</taxon>
        <taxon>Spiralia</taxon>
        <taxon>Lophotrochozoa</taxon>
        <taxon>Platyhelminthes</taxon>
        <taxon>Cestoda</taxon>
        <taxon>Eucestoda</taxon>
        <taxon>Cyclophyllidea</taxon>
        <taxon>Taeniidae</taxon>
        <taxon>Echinococcus</taxon>
        <taxon>Echinococcus granulosus group</taxon>
    </lineage>
</organism>
<name>W6V1K2_ECHGR</name>
<protein>
    <submittedName>
        <fullName evidence="1">Uncharacterized protein</fullName>
    </submittedName>
</protein>
<evidence type="ECO:0000313" key="1">
    <source>
        <dbReference type="EMBL" id="EUB59744.1"/>
    </source>
</evidence>
<dbReference type="AlphaFoldDB" id="W6V1K2"/>
<reference evidence="1 2" key="1">
    <citation type="journal article" date="2013" name="Nat. Genet.">
        <title>The genome of the hydatid tapeworm Echinococcus granulosus.</title>
        <authorList>
            <person name="Zheng H."/>
            <person name="Zhang W."/>
            <person name="Zhang L."/>
            <person name="Zhang Z."/>
            <person name="Li J."/>
            <person name="Lu G."/>
            <person name="Zhu Y."/>
            <person name="Wang Y."/>
            <person name="Huang Y."/>
            <person name="Liu J."/>
            <person name="Kang H."/>
            <person name="Chen J."/>
            <person name="Wang L."/>
            <person name="Chen A."/>
            <person name="Yu S."/>
            <person name="Gao Z."/>
            <person name="Jin L."/>
            <person name="Gu W."/>
            <person name="Wang Z."/>
            <person name="Zhao L."/>
            <person name="Shi B."/>
            <person name="Wen H."/>
            <person name="Lin R."/>
            <person name="Jones M.K."/>
            <person name="Brejova B."/>
            <person name="Vinar T."/>
            <person name="Zhao G."/>
            <person name="McManus D.P."/>
            <person name="Chen Z."/>
            <person name="Zhou Y."/>
            <person name="Wang S."/>
        </authorList>
    </citation>
    <scope>NUCLEOTIDE SEQUENCE [LARGE SCALE GENOMIC DNA]</scope>
</reference>
<gene>
    <name evidence="1" type="ORF">EGR_05364</name>
</gene>
<dbReference type="Proteomes" id="UP000019149">
    <property type="component" value="Unassembled WGS sequence"/>
</dbReference>
<dbReference type="CTD" id="36341079"/>